<keyword evidence="3" id="KW-0804">Transcription</keyword>
<dbReference type="EMBL" id="FQYY01000001">
    <property type="protein sequence ID" value="SHI40107.1"/>
    <property type="molecule type" value="Genomic_DNA"/>
</dbReference>
<keyword evidence="2" id="KW-0238">DNA-binding</keyword>
<dbReference type="GO" id="GO:0003677">
    <property type="term" value="F:DNA binding"/>
    <property type="evidence" value="ECO:0007669"/>
    <property type="project" value="UniProtKB-KW"/>
</dbReference>
<dbReference type="InterPro" id="IPR015927">
    <property type="entry name" value="Peptidase_S24_S26A/B/C"/>
</dbReference>
<dbReference type="PANTHER" id="PTHR40661:SF1">
    <property type="entry name" value="HTH CRO_C1-TYPE DOMAIN-CONTAINING PROTEIN"/>
    <property type="match status" value="1"/>
</dbReference>
<dbReference type="Gene3D" id="1.10.260.40">
    <property type="entry name" value="lambda repressor-like DNA-binding domains"/>
    <property type="match status" value="1"/>
</dbReference>
<accession>A0A1M6AUK2</accession>
<dbReference type="PANTHER" id="PTHR40661">
    <property type="match status" value="1"/>
</dbReference>
<evidence type="ECO:0000256" key="1">
    <source>
        <dbReference type="ARBA" id="ARBA00023015"/>
    </source>
</evidence>
<feature type="domain" description="HTH cro/C1-type" evidence="4">
    <location>
        <begin position="10"/>
        <end position="63"/>
    </location>
</feature>
<dbReference type="CDD" id="cd00093">
    <property type="entry name" value="HTH_XRE"/>
    <property type="match status" value="1"/>
</dbReference>
<dbReference type="SMART" id="SM00530">
    <property type="entry name" value="HTH_XRE"/>
    <property type="match status" value="1"/>
</dbReference>
<evidence type="ECO:0000313" key="5">
    <source>
        <dbReference type="EMBL" id="SHI40107.1"/>
    </source>
</evidence>
<name>A0A1M6AUK2_9FLAO</name>
<dbReference type="STRING" id="579105.SAMN04488096_101451"/>
<protein>
    <submittedName>
        <fullName evidence="5">Phage repressor protein C, contains Cro/C1-type HTH and peptisase s24 domains</fullName>
    </submittedName>
</protein>
<dbReference type="Gene3D" id="2.10.109.10">
    <property type="entry name" value="Umud Fragment, subunit A"/>
    <property type="match status" value="1"/>
</dbReference>
<reference evidence="5 6" key="1">
    <citation type="submission" date="2016-11" db="EMBL/GenBank/DDBJ databases">
        <authorList>
            <person name="Jaros S."/>
            <person name="Januszkiewicz K."/>
            <person name="Wedrychowicz H."/>
        </authorList>
    </citation>
    <scope>NUCLEOTIDE SEQUENCE [LARGE SCALE GENOMIC DNA]</scope>
    <source>
        <strain evidence="5 6">DSM 21425</strain>
    </source>
</reference>
<dbReference type="Pfam" id="PF01381">
    <property type="entry name" value="HTH_3"/>
    <property type="match status" value="1"/>
</dbReference>
<dbReference type="SUPFAM" id="SSF51306">
    <property type="entry name" value="LexA/Signal peptidase"/>
    <property type="match status" value="1"/>
</dbReference>
<dbReference type="Pfam" id="PF00717">
    <property type="entry name" value="Peptidase_S24"/>
    <property type="match status" value="1"/>
</dbReference>
<keyword evidence="6" id="KW-1185">Reference proteome</keyword>
<dbReference type="PROSITE" id="PS50943">
    <property type="entry name" value="HTH_CROC1"/>
    <property type="match status" value="1"/>
</dbReference>
<dbReference type="AlphaFoldDB" id="A0A1M6AUK2"/>
<evidence type="ECO:0000313" key="6">
    <source>
        <dbReference type="Proteomes" id="UP000184225"/>
    </source>
</evidence>
<dbReference type="RefSeq" id="WP_073147783.1">
    <property type="nucleotide sequence ID" value="NZ_FQYY01000001.1"/>
</dbReference>
<dbReference type="InterPro" id="IPR039418">
    <property type="entry name" value="LexA-like"/>
</dbReference>
<keyword evidence="1" id="KW-0805">Transcription regulation</keyword>
<evidence type="ECO:0000256" key="2">
    <source>
        <dbReference type="ARBA" id="ARBA00023125"/>
    </source>
</evidence>
<proteinExistence type="predicted"/>
<evidence type="ECO:0000259" key="4">
    <source>
        <dbReference type="PROSITE" id="PS50943"/>
    </source>
</evidence>
<dbReference type="Proteomes" id="UP000184225">
    <property type="component" value="Unassembled WGS sequence"/>
</dbReference>
<dbReference type="SUPFAM" id="SSF47413">
    <property type="entry name" value="lambda repressor-like DNA-binding domains"/>
    <property type="match status" value="1"/>
</dbReference>
<dbReference type="CDD" id="cd06529">
    <property type="entry name" value="S24_LexA-like"/>
    <property type="match status" value="1"/>
</dbReference>
<evidence type="ECO:0000256" key="3">
    <source>
        <dbReference type="ARBA" id="ARBA00023163"/>
    </source>
</evidence>
<organism evidence="5 6">
    <name type="scientific">Mesonia phycicola</name>
    <dbReference type="NCBI Taxonomy" id="579105"/>
    <lineage>
        <taxon>Bacteria</taxon>
        <taxon>Pseudomonadati</taxon>
        <taxon>Bacteroidota</taxon>
        <taxon>Flavobacteriia</taxon>
        <taxon>Flavobacteriales</taxon>
        <taxon>Flavobacteriaceae</taxon>
        <taxon>Mesonia</taxon>
    </lineage>
</organism>
<dbReference type="InterPro" id="IPR001387">
    <property type="entry name" value="Cro/C1-type_HTH"/>
</dbReference>
<dbReference type="InterPro" id="IPR036286">
    <property type="entry name" value="LexA/Signal_pep-like_sf"/>
</dbReference>
<sequence length="253" mass="29234">MELGVEIKRFKEIRDENQFTQAEFAERLGVKNTTADIERGRTKLSGTVVMELLKQFNINPLWLYGQSHQKHLPLHQIDTMPKVITVDSEDNENITMVNQKAAAGYPHNIQDVDWYRQLPAFDFPLPQYRNATYRGFQVEGDSMMPNLRPEDWVLAKAIPSLSDASDHKIYVVVMYDTVVVKKLHKLTDPSKIRLVSLNEEYAPFEVKVSDIQELWQVTSKLTFSLDANSENSMLRQLQTSMEELKAQLNSFKK</sequence>
<dbReference type="InterPro" id="IPR010982">
    <property type="entry name" value="Lambda_DNA-bd_dom_sf"/>
</dbReference>
<dbReference type="OrthoDB" id="3831186at2"/>
<gene>
    <name evidence="5" type="ORF">SAMN04488096_101451</name>
</gene>